<keyword evidence="2" id="KW-0560">Oxidoreductase</keyword>
<dbReference type="CDD" id="cd02062">
    <property type="entry name" value="Nitro_FMN_reductase"/>
    <property type="match status" value="1"/>
</dbReference>
<reference evidence="4 5" key="1">
    <citation type="submission" date="2011-04" db="EMBL/GenBank/DDBJ databases">
        <title>The Genome Sequence of Dysgonomonas gadei ATCC BAA-286.</title>
        <authorList>
            <consortium name="The Broad Institute Genome Sequencing Platform"/>
            <person name="Earl A."/>
            <person name="Ward D."/>
            <person name="Feldgarden M."/>
            <person name="Gevers D."/>
            <person name="Pudlo N."/>
            <person name="Martens E."/>
            <person name="Allen-Vercoe E."/>
            <person name="Young S.K."/>
            <person name="Zeng Q."/>
            <person name="Gargeya S."/>
            <person name="Fitzgerald M."/>
            <person name="Haas B."/>
            <person name="Abouelleil A."/>
            <person name="Alvarado L."/>
            <person name="Arachchi H.M."/>
            <person name="Berlin A."/>
            <person name="Brown A."/>
            <person name="Chapman S.B."/>
            <person name="Chen Z."/>
            <person name="Dunbar C."/>
            <person name="Freedman E."/>
            <person name="Gearin G."/>
            <person name="Gellesch M."/>
            <person name="Goldberg J."/>
            <person name="Griggs A."/>
            <person name="Gujja S."/>
            <person name="Heiman D."/>
            <person name="Howarth C."/>
            <person name="Larson L."/>
            <person name="Lui A."/>
            <person name="MacDonald P.J.P."/>
            <person name="Mehta T."/>
            <person name="Montmayeur A."/>
            <person name="Murphy C."/>
            <person name="Neiman D."/>
            <person name="Pearson M."/>
            <person name="Priest M."/>
            <person name="Roberts A."/>
            <person name="Saif S."/>
            <person name="Shea T."/>
            <person name="Shenoy N."/>
            <person name="Sisk P."/>
            <person name="Stolte C."/>
            <person name="Sykes S."/>
            <person name="Yandava C."/>
            <person name="Wortman J."/>
            <person name="Nusbaum C."/>
            <person name="Birren B."/>
        </authorList>
    </citation>
    <scope>NUCLEOTIDE SEQUENCE [LARGE SCALE GENOMIC DNA]</scope>
    <source>
        <strain evidence="4 5">ATCC BAA-286</strain>
    </source>
</reference>
<comment type="caution">
    <text evidence="4">The sequence shown here is derived from an EMBL/GenBank/DDBJ whole genome shotgun (WGS) entry which is preliminary data.</text>
</comment>
<gene>
    <name evidence="4" type="ORF">HMPREF9455_01206</name>
</gene>
<dbReference type="STRING" id="742766.HMPREF9455_01206"/>
<dbReference type="GO" id="GO:0016491">
    <property type="term" value="F:oxidoreductase activity"/>
    <property type="evidence" value="ECO:0007669"/>
    <property type="project" value="UniProtKB-KW"/>
</dbReference>
<evidence type="ECO:0000259" key="3">
    <source>
        <dbReference type="Pfam" id="PF00881"/>
    </source>
</evidence>
<evidence type="ECO:0000256" key="1">
    <source>
        <dbReference type="ARBA" id="ARBA00007118"/>
    </source>
</evidence>
<protein>
    <recommendedName>
        <fullName evidence="3">Nitroreductase domain-containing protein</fullName>
    </recommendedName>
</protein>
<dbReference type="InterPro" id="IPR029479">
    <property type="entry name" value="Nitroreductase"/>
</dbReference>
<dbReference type="Pfam" id="PF00881">
    <property type="entry name" value="Nitroreductase"/>
    <property type="match status" value="1"/>
</dbReference>
<proteinExistence type="inferred from homology"/>
<organism evidence="4 5">
    <name type="scientific">Dysgonomonas gadei ATCC BAA-286</name>
    <dbReference type="NCBI Taxonomy" id="742766"/>
    <lineage>
        <taxon>Bacteria</taxon>
        <taxon>Pseudomonadati</taxon>
        <taxon>Bacteroidota</taxon>
        <taxon>Bacteroidia</taxon>
        <taxon>Bacteroidales</taxon>
        <taxon>Dysgonomonadaceae</taxon>
        <taxon>Dysgonomonas</taxon>
    </lineage>
</organism>
<dbReference type="eggNOG" id="COG0778">
    <property type="taxonomic scope" value="Bacteria"/>
</dbReference>
<sequence>MKKIYQKLRAYYLIITAYLYDIRRYMKYSNSLNKLSNENKVKGLLTMTYHVIEKGLTMPETRLGFGAKPLNTLIDLCELYIHRNYNCSEMEFTHSIMILNEYVDFHRQHNYNLEQVLLDKIQSLSIKVDIFQKSEQLIFRKSDFIKYKHADFKQFCESRYTVRNYSSKDIPIDILQDCVNLAQKSPSACNRQPNRIYIIKNKEIIKQALSLQNGNRGFGDLANALVVFTSDVSVFQSAFERNESYLNSGMFAMTFAYALHYYEIGSCALNWSVSKDRDGKMRRLLNVPEREVITLVMSCGYLPDEFNVAKSPRFDGLNVTKLIV</sequence>
<evidence type="ECO:0000256" key="2">
    <source>
        <dbReference type="ARBA" id="ARBA00023002"/>
    </source>
</evidence>
<name>F5IUQ6_9BACT</name>
<dbReference type="Proteomes" id="UP000004913">
    <property type="component" value="Unassembled WGS sequence"/>
</dbReference>
<comment type="similarity">
    <text evidence="1">Belongs to the nitroreductase family.</text>
</comment>
<dbReference type="OrthoDB" id="9809288at2"/>
<feature type="domain" description="Nitroreductase" evidence="3">
    <location>
        <begin position="158"/>
        <end position="301"/>
    </location>
</feature>
<dbReference type="PANTHER" id="PTHR43673:SF10">
    <property type="entry name" value="NADH DEHYDROGENASE_NAD(P)H NITROREDUCTASE XCC3605-RELATED"/>
    <property type="match status" value="1"/>
</dbReference>
<dbReference type="SUPFAM" id="SSF55469">
    <property type="entry name" value="FMN-dependent nitroreductase-like"/>
    <property type="match status" value="1"/>
</dbReference>
<dbReference type="PANTHER" id="PTHR43673">
    <property type="entry name" value="NAD(P)H NITROREDUCTASE YDGI-RELATED"/>
    <property type="match status" value="1"/>
</dbReference>
<dbReference type="InterPro" id="IPR000415">
    <property type="entry name" value="Nitroreductase-like"/>
</dbReference>
<dbReference type="HOGENOM" id="CLU_065127_0_0_10"/>
<accession>F5IUQ6</accession>
<dbReference type="RefSeq" id="WP_006798721.1">
    <property type="nucleotide sequence ID" value="NZ_GL891980.1"/>
</dbReference>
<evidence type="ECO:0000313" key="4">
    <source>
        <dbReference type="EMBL" id="EGK02956.1"/>
    </source>
</evidence>
<evidence type="ECO:0000313" key="5">
    <source>
        <dbReference type="Proteomes" id="UP000004913"/>
    </source>
</evidence>
<dbReference type="EMBL" id="ADLV01000015">
    <property type="protein sequence ID" value="EGK02956.1"/>
    <property type="molecule type" value="Genomic_DNA"/>
</dbReference>
<dbReference type="Gene3D" id="3.40.109.10">
    <property type="entry name" value="NADH Oxidase"/>
    <property type="match status" value="1"/>
</dbReference>
<dbReference type="AlphaFoldDB" id="F5IUQ6"/>
<keyword evidence="5" id="KW-1185">Reference proteome</keyword>